<evidence type="ECO:0000256" key="2">
    <source>
        <dbReference type="ARBA" id="ARBA00022840"/>
    </source>
</evidence>
<reference evidence="5" key="1">
    <citation type="submission" date="2020-10" db="EMBL/GenBank/DDBJ databases">
        <authorList>
            <person name="Gilroy R."/>
        </authorList>
    </citation>
    <scope>NUCLEOTIDE SEQUENCE</scope>
    <source>
        <strain evidence="5">CHK180-2868</strain>
    </source>
</reference>
<comment type="catalytic activity">
    <reaction evidence="3">
        <text>3'-dephospho-CoA + ATP = ADP + CoA + H(+)</text>
        <dbReference type="Rhea" id="RHEA:18245"/>
        <dbReference type="ChEBI" id="CHEBI:15378"/>
        <dbReference type="ChEBI" id="CHEBI:30616"/>
        <dbReference type="ChEBI" id="CHEBI:57287"/>
        <dbReference type="ChEBI" id="CHEBI:57328"/>
        <dbReference type="ChEBI" id="CHEBI:456216"/>
        <dbReference type="EC" id="2.7.1.24"/>
    </reaction>
</comment>
<dbReference type="PROSITE" id="PS51219">
    <property type="entry name" value="DPCK"/>
    <property type="match status" value="1"/>
</dbReference>
<keyword evidence="2 3" id="KW-0067">ATP-binding</keyword>
<dbReference type="GO" id="GO:0004140">
    <property type="term" value="F:dephospho-CoA kinase activity"/>
    <property type="evidence" value="ECO:0007669"/>
    <property type="project" value="UniProtKB-UniRule"/>
</dbReference>
<dbReference type="InterPro" id="IPR027417">
    <property type="entry name" value="P-loop_NTPase"/>
</dbReference>
<reference evidence="5" key="2">
    <citation type="journal article" date="2021" name="PeerJ">
        <title>Extensive microbial diversity within the chicken gut microbiome revealed by metagenomics and culture.</title>
        <authorList>
            <person name="Gilroy R."/>
            <person name="Ravi A."/>
            <person name="Getino M."/>
            <person name="Pursley I."/>
            <person name="Horton D.L."/>
            <person name="Alikhan N.F."/>
            <person name="Baker D."/>
            <person name="Gharbi K."/>
            <person name="Hall N."/>
            <person name="Watson M."/>
            <person name="Adriaenssens E.M."/>
            <person name="Foster-Nyarko E."/>
            <person name="Jarju S."/>
            <person name="Secka A."/>
            <person name="Antonio M."/>
            <person name="Oren A."/>
            <person name="Chaudhuri R.R."/>
            <person name="La Ragione R."/>
            <person name="Hildebrand F."/>
            <person name="Pallen M.J."/>
        </authorList>
    </citation>
    <scope>NUCLEOTIDE SEQUENCE</scope>
    <source>
        <strain evidence="5">CHK180-2868</strain>
    </source>
</reference>
<accession>A0A9D1D5Q8</accession>
<keyword evidence="3" id="KW-0963">Cytoplasm</keyword>
<dbReference type="PANTHER" id="PTHR10695:SF46">
    <property type="entry name" value="BIFUNCTIONAL COENZYME A SYNTHASE-RELATED"/>
    <property type="match status" value="1"/>
</dbReference>
<evidence type="ECO:0000256" key="3">
    <source>
        <dbReference type="HAMAP-Rule" id="MF_00376"/>
    </source>
</evidence>
<evidence type="ECO:0000313" key="5">
    <source>
        <dbReference type="EMBL" id="HIR04859.1"/>
    </source>
</evidence>
<comment type="caution">
    <text evidence="5">The sequence shown here is derived from an EMBL/GenBank/DDBJ whole genome shotgun (WGS) entry which is preliminary data.</text>
</comment>
<feature type="binding site" evidence="3">
    <location>
        <begin position="16"/>
        <end position="21"/>
    </location>
    <ligand>
        <name>ATP</name>
        <dbReference type="ChEBI" id="CHEBI:30616"/>
    </ligand>
</feature>
<keyword evidence="1 3" id="KW-0547">Nucleotide-binding</keyword>
<dbReference type="NCBIfam" id="TIGR00152">
    <property type="entry name" value="dephospho-CoA kinase"/>
    <property type="match status" value="1"/>
</dbReference>
<evidence type="ECO:0000256" key="1">
    <source>
        <dbReference type="ARBA" id="ARBA00022741"/>
    </source>
</evidence>
<dbReference type="EMBL" id="DVGC01000012">
    <property type="protein sequence ID" value="HIR04859.1"/>
    <property type="molecule type" value="Genomic_DNA"/>
</dbReference>
<dbReference type="SUPFAM" id="SSF52540">
    <property type="entry name" value="P-loop containing nucleoside triphosphate hydrolases"/>
    <property type="match status" value="1"/>
</dbReference>
<organism evidence="5 6">
    <name type="scientific">Candidatus Copromonas faecavium</name>
    <name type="common">nom. illeg.</name>
    <dbReference type="NCBI Taxonomy" id="2840740"/>
    <lineage>
        <taxon>Bacteria</taxon>
        <taxon>Bacillati</taxon>
        <taxon>Bacillota</taxon>
        <taxon>Clostridia</taxon>
        <taxon>Lachnospirales</taxon>
        <taxon>Lachnospiraceae</taxon>
        <taxon>Candidatus Copromonas (nom. illeg.)</taxon>
    </lineage>
</organism>
<comment type="subcellular location">
    <subcellularLocation>
        <location evidence="3">Cytoplasm</location>
    </subcellularLocation>
</comment>
<comment type="function">
    <text evidence="3">Catalyzes the phosphorylation of the 3'-hydroxyl group of dephosphocoenzyme A to form coenzyme A.</text>
</comment>
<evidence type="ECO:0000256" key="4">
    <source>
        <dbReference type="NCBIfam" id="TIGR00152"/>
    </source>
</evidence>
<dbReference type="GO" id="GO:0005524">
    <property type="term" value="F:ATP binding"/>
    <property type="evidence" value="ECO:0007669"/>
    <property type="project" value="UniProtKB-UniRule"/>
</dbReference>
<dbReference type="AlphaFoldDB" id="A0A9D1D5Q8"/>
<keyword evidence="3" id="KW-0173">Coenzyme A biosynthesis</keyword>
<keyword evidence="3 5" id="KW-0418">Kinase</keyword>
<sequence length="196" mass="22160">MEKKEKRIIGITGGVGTGKSTVMELLKEDYGAEIILADLVAHELMEPGTEGLRRVSEALGAGFLKEDGSVDRQALAELLFHNQAARETMNGILHPMVWEEIRKRAADSSRPLVIVEAAVFDTAPAGFFDEIWYVFTDKEVRIRRLMESRGYTREKCESIMAGQDTEEQYKSRCSRILYNNGGKDEIRKQLEEIFIS</sequence>
<keyword evidence="3 5" id="KW-0808">Transferase</keyword>
<dbReference type="Proteomes" id="UP000824250">
    <property type="component" value="Unassembled WGS sequence"/>
</dbReference>
<comment type="pathway">
    <text evidence="3">Cofactor biosynthesis; coenzyme A biosynthesis; CoA from (R)-pantothenate: step 5/5.</text>
</comment>
<evidence type="ECO:0000313" key="6">
    <source>
        <dbReference type="Proteomes" id="UP000824250"/>
    </source>
</evidence>
<dbReference type="CDD" id="cd02022">
    <property type="entry name" value="DPCK"/>
    <property type="match status" value="1"/>
</dbReference>
<dbReference type="GO" id="GO:0005737">
    <property type="term" value="C:cytoplasm"/>
    <property type="evidence" value="ECO:0007669"/>
    <property type="project" value="UniProtKB-SubCell"/>
</dbReference>
<dbReference type="EC" id="2.7.1.24" evidence="3 4"/>
<protein>
    <recommendedName>
        <fullName evidence="3 4">Dephospho-CoA kinase</fullName>
        <ecNumber evidence="3 4">2.7.1.24</ecNumber>
    </recommendedName>
    <alternativeName>
        <fullName evidence="3">Dephosphocoenzyme A kinase</fullName>
    </alternativeName>
</protein>
<comment type="similarity">
    <text evidence="3">Belongs to the CoaE family.</text>
</comment>
<dbReference type="HAMAP" id="MF_00376">
    <property type="entry name" value="Dephospho_CoA_kinase"/>
    <property type="match status" value="1"/>
</dbReference>
<dbReference type="GO" id="GO:0015937">
    <property type="term" value="P:coenzyme A biosynthetic process"/>
    <property type="evidence" value="ECO:0007669"/>
    <property type="project" value="UniProtKB-UniRule"/>
</dbReference>
<name>A0A9D1D5Q8_9FIRM</name>
<dbReference type="PANTHER" id="PTHR10695">
    <property type="entry name" value="DEPHOSPHO-COA KINASE-RELATED"/>
    <property type="match status" value="1"/>
</dbReference>
<dbReference type="Gene3D" id="3.40.50.300">
    <property type="entry name" value="P-loop containing nucleotide triphosphate hydrolases"/>
    <property type="match status" value="1"/>
</dbReference>
<dbReference type="InterPro" id="IPR001977">
    <property type="entry name" value="Depp_CoAkinase"/>
</dbReference>
<dbReference type="Pfam" id="PF01121">
    <property type="entry name" value="CoaE"/>
    <property type="match status" value="1"/>
</dbReference>
<proteinExistence type="inferred from homology"/>
<gene>
    <name evidence="3" type="primary">coaE</name>
    <name evidence="5" type="ORF">IAB28_02690</name>
</gene>